<protein>
    <recommendedName>
        <fullName evidence="3">Secreted protein</fullName>
    </recommendedName>
</protein>
<reference evidence="1 2" key="1">
    <citation type="submission" date="2023-02" db="EMBL/GenBank/DDBJ databases">
        <title>LHISI_Scaffold_Assembly.</title>
        <authorList>
            <person name="Stuart O.P."/>
            <person name="Cleave R."/>
            <person name="Magrath M.J.L."/>
            <person name="Mikheyev A.S."/>
        </authorList>
    </citation>
    <scope>NUCLEOTIDE SEQUENCE [LARGE SCALE GENOMIC DNA]</scope>
    <source>
        <strain evidence="1">Daus_M_001</strain>
        <tissue evidence="1">Leg muscle</tissue>
    </source>
</reference>
<sequence>MNPITSLYCNCVHLWSFTAVVQFYAWVHAPASFVHNVGKQDVVLTDKCTQFTSVLWYTGLEELVYHLQSNRSERIIQELSRMLRMFCHKEKS</sequence>
<dbReference type="Proteomes" id="UP001159363">
    <property type="component" value="Chromosome 1"/>
</dbReference>
<evidence type="ECO:0000313" key="1">
    <source>
        <dbReference type="EMBL" id="KAJ8896402.1"/>
    </source>
</evidence>
<accession>A0ABQ9II66</accession>
<evidence type="ECO:0000313" key="2">
    <source>
        <dbReference type="Proteomes" id="UP001159363"/>
    </source>
</evidence>
<dbReference type="EMBL" id="JARBHB010000001">
    <property type="protein sequence ID" value="KAJ8896402.1"/>
    <property type="molecule type" value="Genomic_DNA"/>
</dbReference>
<proteinExistence type="predicted"/>
<gene>
    <name evidence="1" type="ORF">PR048_001746</name>
</gene>
<evidence type="ECO:0008006" key="3">
    <source>
        <dbReference type="Google" id="ProtNLM"/>
    </source>
</evidence>
<comment type="caution">
    <text evidence="1">The sequence shown here is derived from an EMBL/GenBank/DDBJ whole genome shotgun (WGS) entry which is preliminary data.</text>
</comment>
<keyword evidence="2" id="KW-1185">Reference proteome</keyword>
<organism evidence="1 2">
    <name type="scientific">Dryococelus australis</name>
    <dbReference type="NCBI Taxonomy" id="614101"/>
    <lineage>
        <taxon>Eukaryota</taxon>
        <taxon>Metazoa</taxon>
        <taxon>Ecdysozoa</taxon>
        <taxon>Arthropoda</taxon>
        <taxon>Hexapoda</taxon>
        <taxon>Insecta</taxon>
        <taxon>Pterygota</taxon>
        <taxon>Neoptera</taxon>
        <taxon>Polyneoptera</taxon>
        <taxon>Phasmatodea</taxon>
        <taxon>Verophasmatodea</taxon>
        <taxon>Anareolatae</taxon>
        <taxon>Phasmatidae</taxon>
        <taxon>Eurycanthinae</taxon>
        <taxon>Dryococelus</taxon>
    </lineage>
</organism>
<name>A0ABQ9II66_9NEOP</name>